<proteinExistence type="predicted"/>
<accession>A0A154P0Y8</accession>
<reference evidence="1 2" key="1">
    <citation type="submission" date="2015-07" db="EMBL/GenBank/DDBJ databases">
        <title>The genome of Dufourea novaeangliae.</title>
        <authorList>
            <person name="Pan H."/>
            <person name="Kapheim K."/>
        </authorList>
    </citation>
    <scope>NUCLEOTIDE SEQUENCE [LARGE SCALE GENOMIC DNA]</scope>
    <source>
        <strain evidence="1">0120121106</strain>
        <tissue evidence="1">Whole body</tissue>
    </source>
</reference>
<name>A0A154P0Y8_DUFNO</name>
<sequence length="96" mass="11193">MRSLRPVPTLRHGEKSVFIYKDLATTQHVFLRRDTVKKPLQASYCGPYPVIQRNQKTFVIRINGRDTNVSVDRLKPAYTLADINFKVESKTVQFRQ</sequence>
<evidence type="ECO:0000313" key="1">
    <source>
        <dbReference type="EMBL" id="KZC05517.1"/>
    </source>
</evidence>
<organism evidence="1 2">
    <name type="scientific">Dufourea novaeangliae</name>
    <name type="common">Sweat bee</name>
    <dbReference type="NCBI Taxonomy" id="178035"/>
    <lineage>
        <taxon>Eukaryota</taxon>
        <taxon>Metazoa</taxon>
        <taxon>Ecdysozoa</taxon>
        <taxon>Arthropoda</taxon>
        <taxon>Hexapoda</taxon>
        <taxon>Insecta</taxon>
        <taxon>Pterygota</taxon>
        <taxon>Neoptera</taxon>
        <taxon>Endopterygota</taxon>
        <taxon>Hymenoptera</taxon>
        <taxon>Apocrita</taxon>
        <taxon>Aculeata</taxon>
        <taxon>Apoidea</taxon>
        <taxon>Anthophila</taxon>
        <taxon>Halictidae</taxon>
        <taxon>Rophitinae</taxon>
        <taxon>Dufourea</taxon>
    </lineage>
</organism>
<dbReference type="PANTHER" id="PTHR38681">
    <property type="entry name" value="RETROVIRUS-RELATED POL POLYPROTEIN FROM TRANSPOSON 412-LIKE PROTEIN-RELATED"/>
    <property type="match status" value="1"/>
</dbReference>
<dbReference type="EMBL" id="KQ434794">
    <property type="protein sequence ID" value="KZC05517.1"/>
    <property type="molecule type" value="Genomic_DNA"/>
</dbReference>
<protein>
    <submittedName>
        <fullName evidence="1">Uncharacterized protein</fullName>
    </submittedName>
</protein>
<dbReference type="PANTHER" id="PTHR38681:SF1">
    <property type="entry name" value="RETROVIRUS-RELATED POL POLYPROTEIN FROM TRANSPOSON 412-LIKE PROTEIN"/>
    <property type="match status" value="1"/>
</dbReference>
<evidence type="ECO:0000313" key="2">
    <source>
        <dbReference type="Proteomes" id="UP000076502"/>
    </source>
</evidence>
<dbReference type="Proteomes" id="UP000076502">
    <property type="component" value="Unassembled WGS sequence"/>
</dbReference>
<gene>
    <name evidence="1" type="ORF">WN55_07092</name>
</gene>
<keyword evidence="2" id="KW-1185">Reference proteome</keyword>
<dbReference type="STRING" id="178035.A0A154P0Y8"/>
<dbReference type="AlphaFoldDB" id="A0A154P0Y8"/>